<dbReference type="Proteomes" id="UP001196870">
    <property type="component" value="Unassembled WGS sequence"/>
</dbReference>
<keyword evidence="1" id="KW-0805">Transcription regulation</keyword>
<dbReference type="CDD" id="cd07377">
    <property type="entry name" value="WHTH_GntR"/>
    <property type="match status" value="1"/>
</dbReference>
<protein>
    <submittedName>
        <fullName evidence="6">GntR family transcriptional regulator</fullName>
    </submittedName>
</protein>
<sequence>MDASAAPSSPRRRSRLSRPTHAEALATQLAEAIVGGERPPGTALEELQLAAEFGVSRTPVREALRQLAATGLVEHRPRRGAVVARPDTARLHGMFQVMAELEAMVATLCASAMPPRERRALEVLHGSMAEMVRFSRLAEYRAANVEFHRRLYAGSGNAYLAELAGATRQRLAPFRGAQLEAPERLRRSHAEHGEILTAIARGDGATAAAAARLHLRLTEEAWALMAGI</sequence>
<dbReference type="InterPro" id="IPR011711">
    <property type="entry name" value="GntR_C"/>
</dbReference>
<dbReference type="InterPro" id="IPR036388">
    <property type="entry name" value="WH-like_DNA-bd_sf"/>
</dbReference>
<comment type="caution">
    <text evidence="6">The sequence shown here is derived from an EMBL/GenBank/DDBJ whole genome shotgun (WGS) entry which is preliminary data.</text>
</comment>
<keyword evidence="7" id="KW-1185">Reference proteome</keyword>
<dbReference type="InterPro" id="IPR000524">
    <property type="entry name" value="Tscrpt_reg_HTH_GntR"/>
</dbReference>
<accession>A0ABS5EVF3</accession>
<evidence type="ECO:0000256" key="2">
    <source>
        <dbReference type="ARBA" id="ARBA00023125"/>
    </source>
</evidence>
<dbReference type="PANTHER" id="PTHR43537">
    <property type="entry name" value="TRANSCRIPTIONAL REGULATOR, GNTR FAMILY"/>
    <property type="match status" value="1"/>
</dbReference>
<dbReference type="SMART" id="SM00345">
    <property type="entry name" value="HTH_GNTR"/>
    <property type="match status" value="1"/>
</dbReference>
<evidence type="ECO:0000256" key="1">
    <source>
        <dbReference type="ARBA" id="ARBA00023015"/>
    </source>
</evidence>
<dbReference type="InterPro" id="IPR036390">
    <property type="entry name" value="WH_DNA-bd_sf"/>
</dbReference>
<dbReference type="EMBL" id="JAAGBB010000007">
    <property type="protein sequence ID" value="MBR0664282.1"/>
    <property type="molecule type" value="Genomic_DNA"/>
</dbReference>
<dbReference type="SMART" id="SM00895">
    <property type="entry name" value="FCD"/>
    <property type="match status" value="1"/>
</dbReference>
<evidence type="ECO:0000313" key="7">
    <source>
        <dbReference type="Proteomes" id="UP001196870"/>
    </source>
</evidence>
<dbReference type="SUPFAM" id="SSF46785">
    <property type="entry name" value="Winged helix' DNA-binding domain"/>
    <property type="match status" value="1"/>
</dbReference>
<gene>
    <name evidence="6" type="ORF">GXW71_07925</name>
</gene>
<feature type="domain" description="HTH gntR-type" evidence="5">
    <location>
        <begin position="19"/>
        <end position="86"/>
    </location>
</feature>
<dbReference type="PANTHER" id="PTHR43537:SF49">
    <property type="entry name" value="TRANSCRIPTIONAL REGULATORY PROTEIN"/>
    <property type="match status" value="1"/>
</dbReference>
<dbReference type="Gene3D" id="1.10.10.10">
    <property type="entry name" value="Winged helix-like DNA-binding domain superfamily/Winged helix DNA-binding domain"/>
    <property type="match status" value="1"/>
</dbReference>
<dbReference type="RefSeq" id="WP_211851878.1">
    <property type="nucleotide sequence ID" value="NZ_JAAGBB010000007.1"/>
</dbReference>
<dbReference type="Pfam" id="PF00392">
    <property type="entry name" value="GntR"/>
    <property type="match status" value="1"/>
</dbReference>
<dbReference type="Gene3D" id="1.20.120.530">
    <property type="entry name" value="GntR ligand-binding domain-like"/>
    <property type="match status" value="1"/>
</dbReference>
<name>A0ABS5EVF3_9PROT</name>
<organism evidence="6 7">
    <name type="scientific">Plastoroseomonas hellenica</name>
    <dbReference type="NCBI Taxonomy" id="2687306"/>
    <lineage>
        <taxon>Bacteria</taxon>
        <taxon>Pseudomonadati</taxon>
        <taxon>Pseudomonadota</taxon>
        <taxon>Alphaproteobacteria</taxon>
        <taxon>Acetobacterales</taxon>
        <taxon>Acetobacteraceae</taxon>
        <taxon>Plastoroseomonas</taxon>
    </lineage>
</organism>
<evidence type="ECO:0000256" key="4">
    <source>
        <dbReference type="SAM" id="MobiDB-lite"/>
    </source>
</evidence>
<keyword evidence="2" id="KW-0238">DNA-binding</keyword>
<evidence type="ECO:0000259" key="5">
    <source>
        <dbReference type="PROSITE" id="PS50949"/>
    </source>
</evidence>
<dbReference type="InterPro" id="IPR008920">
    <property type="entry name" value="TF_FadR/GntR_C"/>
</dbReference>
<dbReference type="PROSITE" id="PS50949">
    <property type="entry name" value="HTH_GNTR"/>
    <property type="match status" value="1"/>
</dbReference>
<proteinExistence type="predicted"/>
<dbReference type="PRINTS" id="PR00035">
    <property type="entry name" value="HTHGNTR"/>
</dbReference>
<feature type="region of interest" description="Disordered" evidence="4">
    <location>
        <begin position="1"/>
        <end position="20"/>
    </location>
</feature>
<evidence type="ECO:0000313" key="6">
    <source>
        <dbReference type="EMBL" id="MBR0664282.1"/>
    </source>
</evidence>
<dbReference type="SUPFAM" id="SSF48008">
    <property type="entry name" value="GntR ligand-binding domain-like"/>
    <property type="match status" value="1"/>
</dbReference>
<keyword evidence="3" id="KW-0804">Transcription</keyword>
<reference evidence="7" key="1">
    <citation type="journal article" date="2021" name="Syst. Appl. Microbiol.">
        <title>Roseomonas hellenica sp. nov., isolated from roots of wild-growing Alkanna tinctoria.</title>
        <authorList>
            <person name="Rat A."/>
            <person name="Naranjo H.D."/>
            <person name="Lebbe L."/>
            <person name="Cnockaert M."/>
            <person name="Krigas N."/>
            <person name="Grigoriadou K."/>
            <person name="Maloupa E."/>
            <person name="Willems A."/>
        </authorList>
    </citation>
    <scope>NUCLEOTIDE SEQUENCE [LARGE SCALE GENOMIC DNA]</scope>
    <source>
        <strain evidence="7">LMG 31523</strain>
    </source>
</reference>
<evidence type="ECO:0000256" key="3">
    <source>
        <dbReference type="ARBA" id="ARBA00023163"/>
    </source>
</evidence>
<dbReference type="Pfam" id="PF07729">
    <property type="entry name" value="FCD"/>
    <property type="match status" value="1"/>
</dbReference>